<keyword evidence="3 6" id="KW-0833">Ubl conjugation pathway</keyword>
<dbReference type="Pfam" id="PF00443">
    <property type="entry name" value="UCH"/>
    <property type="match status" value="1"/>
</dbReference>
<keyword evidence="10" id="KW-1185">Reference proteome</keyword>
<evidence type="ECO:0000313" key="10">
    <source>
        <dbReference type="Proteomes" id="UP001165085"/>
    </source>
</evidence>
<sequence>MSAMTRKIEVKWNKNVYEIEFDPTAGVDALLKMVQDETGVPKARAKLMPKTKKMWKGVLNEKYDLTSLPPPPLVALLMGSAELPVVPKTKTVFLEDLADAEIAEKGVGLPAGLVNLGNTCYMNSTLQCIRHAEGFREGLAAGASSPMANQFNKELSNSFSQVRSSLEAIPPVGFVSAMRQMFPQFAEQGRQGGYAQQDADEFLNSLMMAASQINSEDALKSAFGGTLPSKEELGGASNLVEATFGLKMEETLTCPEAGDSEPPVTKYDNATKLVCNIQGGHGSKIQISHVAAGIDLGLTGEVEKNSEVLGRNAVWTKKSRVDRLPPYLCLQMMRFFWKATPESADHQGVKCKIMKQINFSDCLDVYDFCSDRVKAILKVPRDKKAAEEEEKASKKLKGESTEDDKKEKDDVTMTDADEEMDDEMKAALAMSMGEEAAAAPTGFAGPGLPKDFMGTYELFGVVCHKGRDSSSGHYVAWVRSSAGSDLWYIFDDDEVSECKTEDVLKLNGGGDWHMSYLNFYKAKE</sequence>
<evidence type="ECO:0000256" key="2">
    <source>
        <dbReference type="ARBA" id="ARBA00022670"/>
    </source>
</evidence>
<dbReference type="GO" id="GO:0004843">
    <property type="term" value="F:cysteine-type deubiquitinase activity"/>
    <property type="evidence" value="ECO:0007669"/>
    <property type="project" value="UniProtKB-UniRule"/>
</dbReference>
<organism evidence="9 10">
    <name type="scientific">Triparma strigata</name>
    <dbReference type="NCBI Taxonomy" id="1606541"/>
    <lineage>
        <taxon>Eukaryota</taxon>
        <taxon>Sar</taxon>
        <taxon>Stramenopiles</taxon>
        <taxon>Ochrophyta</taxon>
        <taxon>Bolidophyceae</taxon>
        <taxon>Parmales</taxon>
        <taxon>Triparmaceae</taxon>
        <taxon>Triparma</taxon>
    </lineage>
</organism>
<protein>
    <recommendedName>
        <fullName evidence="6">Ubiquitin carboxyl-terminal hydrolase</fullName>
        <ecNumber evidence="6">3.4.19.12</ecNumber>
    </recommendedName>
</protein>
<dbReference type="InterPro" id="IPR029071">
    <property type="entry name" value="Ubiquitin-like_domsf"/>
</dbReference>
<evidence type="ECO:0000256" key="1">
    <source>
        <dbReference type="ARBA" id="ARBA00000707"/>
    </source>
</evidence>
<dbReference type="GO" id="GO:0061136">
    <property type="term" value="P:regulation of proteasomal protein catabolic process"/>
    <property type="evidence" value="ECO:0007669"/>
    <property type="project" value="TreeGrafter"/>
</dbReference>
<dbReference type="GO" id="GO:0016579">
    <property type="term" value="P:protein deubiquitination"/>
    <property type="evidence" value="ECO:0007669"/>
    <property type="project" value="InterPro"/>
</dbReference>
<dbReference type="SUPFAM" id="SSF54001">
    <property type="entry name" value="Cysteine proteinases"/>
    <property type="match status" value="1"/>
</dbReference>
<evidence type="ECO:0000256" key="6">
    <source>
        <dbReference type="RuleBase" id="RU366025"/>
    </source>
</evidence>
<dbReference type="InterPro" id="IPR001394">
    <property type="entry name" value="Peptidase_C19_UCH"/>
</dbReference>
<accession>A0A9W7B595</accession>
<evidence type="ECO:0000256" key="4">
    <source>
        <dbReference type="ARBA" id="ARBA00022801"/>
    </source>
</evidence>
<dbReference type="AlphaFoldDB" id="A0A9W7B595"/>
<dbReference type="InterPro" id="IPR028889">
    <property type="entry name" value="USP"/>
</dbReference>
<feature type="region of interest" description="Disordered" evidence="7">
    <location>
        <begin position="380"/>
        <end position="417"/>
    </location>
</feature>
<dbReference type="Gene3D" id="3.90.70.10">
    <property type="entry name" value="Cysteine proteinases"/>
    <property type="match status" value="1"/>
</dbReference>
<dbReference type="InterPro" id="IPR038765">
    <property type="entry name" value="Papain-like_cys_pep_sf"/>
</dbReference>
<comment type="caution">
    <text evidence="9">The sequence shown here is derived from an EMBL/GenBank/DDBJ whole genome shotgun (WGS) entry which is preliminary data.</text>
</comment>
<dbReference type="OrthoDB" id="333239at2759"/>
<proteinExistence type="inferred from homology"/>
<dbReference type="PROSITE" id="PS00972">
    <property type="entry name" value="USP_1"/>
    <property type="match status" value="1"/>
</dbReference>
<comment type="similarity">
    <text evidence="6">Belongs to the peptidase C19 family.</text>
</comment>
<keyword evidence="4 6" id="KW-0378">Hydrolase</keyword>
<evidence type="ECO:0000256" key="3">
    <source>
        <dbReference type="ARBA" id="ARBA00022786"/>
    </source>
</evidence>
<keyword evidence="5 6" id="KW-0788">Thiol protease</keyword>
<dbReference type="PROSITE" id="PS00973">
    <property type="entry name" value="USP_2"/>
    <property type="match status" value="1"/>
</dbReference>
<dbReference type="InterPro" id="IPR018200">
    <property type="entry name" value="USP_CS"/>
</dbReference>
<evidence type="ECO:0000313" key="9">
    <source>
        <dbReference type="EMBL" id="GMH80708.1"/>
    </source>
</evidence>
<feature type="compositionally biased region" description="Basic and acidic residues" evidence="7">
    <location>
        <begin position="380"/>
        <end position="411"/>
    </location>
</feature>
<name>A0A9W7B595_9STRA</name>
<comment type="catalytic activity">
    <reaction evidence="1 6">
        <text>Thiol-dependent hydrolysis of ester, thioester, amide, peptide and isopeptide bonds formed by the C-terminal Gly of ubiquitin (a 76-residue protein attached to proteins as an intracellular targeting signal).</text>
        <dbReference type="EC" id="3.4.19.12"/>
    </reaction>
</comment>
<evidence type="ECO:0000259" key="8">
    <source>
        <dbReference type="PROSITE" id="PS50235"/>
    </source>
</evidence>
<evidence type="ECO:0000256" key="7">
    <source>
        <dbReference type="SAM" id="MobiDB-lite"/>
    </source>
</evidence>
<gene>
    <name evidence="9" type="ORF">TrST_g6059</name>
</gene>
<dbReference type="InterPro" id="IPR044635">
    <property type="entry name" value="UBP14-like"/>
</dbReference>
<dbReference type="PANTHER" id="PTHR43982:SF1">
    <property type="entry name" value="UBIQUITIN CARBOXYL-TERMINAL HYDROLASE 14"/>
    <property type="match status" value="1"/>
</dbReference>
<dbReference type="PROSITE" id="PS50235">
    <property type="entry name" value="USP_3"/>
    <property type="match status" value="1"/>
</dbReference>
<dbReference type="GO" id="GO:0043161">
    <property type="term" value="P:proteasome-mediated ubiquitin-dependent protein catabolic process"/>
    <property type="evidence" value="ECO:0007669"/>
    <property type="project" value="InterPro"/>
</dbReference>
<keyword evidence="2 6" id="KW-0645">Protease</keyword>
<dbReference type="EC" id="3.4.19.12" evidence="6"/>
<dbReference type="EMBL" id="BRXY01000248">
    <property type="protein sequence ID" value="GMH80708.1"/>
    <property type="molecule type" value="Genomic_DNA"/>
</dbReference>
<reference evidence="10" key="1">
    <citation type="journal article" date="2023" name="Commun. Biol.">
        <title>Genome analysis of Parmales, the sister group of diatoms, reveals the evolutionary specialization of diatoms from phago-mixotrophs to photoautotrophs.</title>
        <authorList>
            <person name="Ban H."/>
            <person name="Sato S."/>
            <person name="Yoshikawa S."/>
            <person name="Yamada K."/>
            <person name="Nakamura Y."/>
            <person name="Ichinomiya M."/>
            <person name="Sato N."/>
            <person name="Blanc-Mathieu R."/>
            <person name="Endo H."/>
            <person name="Kuwata A."/>
            <person name="Ogata H."/>
        </authorList>
    </citation>
    <scope>NUCLEOTIDE SEQUENCE [LARGE SCALE GENOMIC DNA]</scope>
    <source>
        <strain evidence="10">NIES 3701</strain>
    </source>
</reference>
<dbReference type="Proteomes" id="UP001165085">
    <property type="component" value="Unassembled WGS sequence"/>
</dbReference>
<dbReference type="PANTHER" id="PTHR43982">
    <property type="entry name" value="UBIQUITIN CARBOXYL-TERMINAL HYDROLASE"/>
    <property type="match status" value="1"/>
</dbReference>
<dbReference type="SUPFAM" id="SSF54236">
    <property type="entry name" value="Ubiquitin-like"/>
    <property type="match status" value="1"/>
</dbReference>
<dbReference type="Gene3D" id="3.10.20.90">
    <property type="entry name" value="Phosphatidylinositol 3-kinase Catalytic Subunit, Chain A, domain 1"/>
    <property type="match status" value="1"/>
</dbReference>
<dbReference type="GO" id="GO:0070628">
    <property type="term" value="F:proteasome binding"/>
    <property type="evidence" value="ECO:0007669"/>
    <property type="project" value="TreeGrafter"/>
</dbReference>
<feature type="domain" description="USP" evidence="8">
    <location>
        <begin position="111"/>
        <end position="523"/>
    </location>
</feature>
<evidence type="ECO:0000256" key="5">
    <source>
        <dbReference type="ARBA" id="ARBA00022807"/>
    </source>
</evidence>